<reference evidence="3 4" key="1">
    <citation type="submission" date="2022-08" db="EMBL/GenBank/DDBJ databases">
        <title>Reclassification of Massilia species as members of the genera Telluria, Duganella, Pseudoduganella, Mokoshia gen. nov. and Zemynaea gen. nov. using orthogonal and non-orthogonal genome-based approaches.</title>
        <authorList>
            <person name="Bowman J.P."/>
        </authorList>
    </citation>
    <scope>NUCLEOTIDE SEQUENCE [LARGE SCALE GENOMIC DNA]</scope>
    <source>
        <strain evidence="3 4">JCM 31661</strain>
    </source>
</reference>
<evidence type="ECO:0000259" key="2">
    <source>
        <dbReference type="Pfam" id="PF07589"/>
    </source>
</evidence>
<keyword evidence="1" id="KW-0732">Signal</keyword>
<feature type="domain" description="Ice-binding protein C-terminal" evidence="2">
    <location>
        <begin position="181"/>
        <end position="202"/>
    </location>
</feature>
<dbReference type="InterPro" id="IPR013424">
    <property type="entry name" value="Ice-binding_C"/>
</dbReference>
<dbReference type="Pfam" id="PF07589">
    <property type="entry name" value="PEP-CTERM"/>
    <property type="match status" value="1"/>
</dbReference>
<evidence type="ECO:0000313" key="3">
    <source>
        <dbReference type="EMBL" id="MCS0597741.1"/>
    </source>
</evidence>
<dbReference type="Proteomes" id="UP001206572">
    <property type="component" value="Unassembled WGS sequence"/>
</dbReference>
<feature type="chain" id="PRO_5046939859" evidence="1">
    <location>
        <begin position="23"/>
        <end position="206"/>
    </location>
</feature>
<dbReference type="NCBIfam" id="TIGR02595">
    <property type="entry name" value="PEP_CTERM"/>
    <property type="match status" value="1"/>
</dbReference>
<evidence type="ECO:0000256" key="1">
    <source>
        <dbReference type="SAM" id="SignalP"/>
    </source>
</evidence>
<comment type="caution">
    <text evidence="3">The sequence shown here is derived from an EMBL/GenBank/DDBJ whole genome shotgun (WGS) entry which is preliminary data.</text>
</comment>
<gene>
    <name evidence="3" type="ORF">NX780_15445</name>
</gene>
<evidence type="ECO:0000313" key="4">
    <source>
        <dbReference type="Proteomes" id="UP001206572"/>
    </source>
</evidence>
<sequence>MFANLLRTLLCTALFLGGAAQAAPITIIPPNDATGFEGMAINDSWSMGRGITFGVSARQAVNSIGFLHDLSGMDVSFGLYEISKDSVTLKKLATLASGGSNVSTNGRDWTDFGLAGVVLETGKEYLLEFAFTEDANSNFYYYNDNVLWDQGPLTGIDGTMGAELLNAAVAGFRIDVEDAAAVPEPGSLALLTIGAAALARRRTRRQ</sequence>
<accession>A0ABT2ANB5</accession>
<organism evidence="3 4">
    <name type="scientific">Massilia agri</name>
    <dbReference type="NCBI Taxonomy" id="1886785"/>
    <lineage>
        <taxon>Bacteria</taxon>
        <taxon>Pseudomonadati</taxon>
        <taxon>Pseudomonadota</taxon>
        <taxon>Betaproteobacteria</taxon>
        <taxon>Burkholderiales</taxon>
        <taxon>Oxalobacteraceae</taxon>
        <taxon>Telluria group</taxon>
        <taxon>Massilia</taxon>
    </lineage>
</organism>
<keyword evidence="4" id="KW-1185">Reference proteome</keyword>
<feature type="signal peptide" evidence="1">
    <location>
        <begin position="1"/>
        <end position="22"/>
    </location>
</feature>
<proteinExistence type="predicted"/>
<protein>
    <submittedName>
        <fullName evidence="3">PEP-CTERM sorting domain-containing protein</fullName>
    </submittedName>
</protein>
<dbReference type="EMBL" id="JANUHA010000010">
    <property type="protein sequence ID" value="MCS0597741.1"/>
    <property type="molecule type" value="Genomic_DNA"/>
</dbReference>
<name>A0ABT2ANB5_9BURK</name>
<dbReference type="RefSeq" id="WP_258828761.1">
    <property type="nucleotide sequence ID" value="NZ_JANUHA010000010.1"/>
</dbReference>